<dbReference type="InterPro" id="IPR020814">
    <property type="entry name" value="Ribosomal_S6_plastid/chlpt"/>
</dbReference>
<dbReference type="GO" id="GO:0003735">
    <property type="term" value="F:structural constituent of ribosome"/>
    <property type="evidence" value="ECO:0007669"/>
    <property type="project" value="InterPro"/>
</dbReference>
<dbReference type="HAMAP" id="MF_00360">
    <property type="entry name" value="Ribosomal_bS6"/>
    <property type="match status" value="1"/>
</dbReference>
<keyword evidence="3" id="KW-0687">Ribonucleoprotein</keyword>
<sequence>MRIYDLTIILKSGEKAVSGEKFGEQMEKTVIAVGGKLGKMTEMGRKQMAYKINGQSEAEYTNWTLELPESGVLQLDKKLSVDKNVLRHLLVRSN</sequence>
<dbReference type="Gene3D" id="3.30.70.60">
    <property type="match status" value="1"/>
</dbReference>
<dbReference type="GO" id="GO:1990904">
    <property type="term" value="C:ribonucleoprotein complex"/>
    <property type="evidence" value="ECO:0007669"/>
    <property type="project" value="UniProtKB-KW"/>
</dbReference>
<dbReference type="EMBL" id="LCNV01000029">
    <property type="protein sequence ID" value="KKU63262.1"/>
    <property type="molecule type" value="Genomic_DNA"/>
</dbReference>
<comment type="caution">
    <text evidence="4">The sequence shown here is derived from an EMBL/GenBank/DDBJ whole genome shotgun (WGS) entry which is preliminary data.</text>
</comment>
<evidence type="ECO:0000256" key="1">
    <source>
        <dbReference type="ARBA" id="ARBA00009512"/>
    </source>
</evidence>
<organism evidence="4 5">
    <name type="scientific">Candidatus Amesbacteria bacterium GW2011_GWA1_47_16</name>
    <dbReference type="NCBI Taxonomy" id="1618353"/>
    <lineage>
        <taxon>Bacteria</taxon>
        <taxon>Candidatus Amesiibacteriota</taxon>
    </lineage>
</organism>
<dbReference type="InterPro" id="IPR035980">
    <property type="entry name" value="Ribosomal_bS6_sf"/>
</dbReference>
<keyword evidence="3" id="KW-0694">RNA-binding</keyword>
<name>A0A0G1S1Q8_9BACT</name>
<dbReference type="GO" id="GO:0006412">
    <property type="term" value="P:translation"/>
    <property type="evidence" value="ECO:0007669"/>
    <property type="project" value="UniProtKB-UniRule"/>
</dbReference>
<dbReference type="GO" id="GO:0019843">
    <property type="term" value="F:rRNA binding"/>
    <property type="evidence" value="ECO:0007669"/>
    <property type="project" value="UniProtKB-UniRule"/>
</dbReference>
<reference evidence="4 5" key="1">
    <citation type="journal article" date="2015" name="Nature">
        <title>rRNA introns, odd ribosomes, and small enigmatic genomes across a large radiation of phyla.</title>
        <authorList>
            <person name="Brown C.T."/>
            <person name="Hug L.A."/>
            <person name="Thomas B.C."/>
            <person name="Sharon I."/>
            <person name="Castelle C.J."/>
            <person name="Singh A."/>
            <person name="Wilkins M.J."/>
            <person name="Williams K.H."/>
            <person name="Banfield J.F."/>
        </authorList>
    </citation>
    <scope>NUCLEOTIDE SEQUENCE [LARGE SCALE GENOMIC DNA]</scope>
</reference>
<proteinExistence type="inferred from homology"/>
<dbReference type="GO" id="GO:0005840">
    <property type="term" value="C:ribosome"/>
    <property type="evidence" value="ECO:0007669"/>
    <property type="project" value="UniProtKB-KW"/>
</dbReference>
<keyword evidence="3 4" id="KW-0689">Ribosomal protein</keyword>
<gene>
    <name evidence="3" type="primary">rpsF</name>
    <name evidence="4" type="ORF">UX87_C0029G0010</name>
</gene>
<dbReference type="CDD" id="cd00473">
    <property type="entry name" value="bS6"/>
    <property type="match status" value="1"/>
</dbReference>
<dbReference type="SUPFAM" id="SSF54995">
    <property type="entry name" value="Ribosomal protein S6"/>
    <property type="match status" value="1"/>
</dbReference>
<dbReference type="AlphaFoldDB" id="A0A0G1S1Q8"/>
<evidence type="ECO:0000313" key="4">
    <source>
        <dbReference type="EMBL" id="KKU63262.1"/>
    </source>
</evidence>
<dbReference type="NCBIfam" id="TIGR00166">
    <property type="entry name" value="S6"/>
    <property type="match status" value="1"/>
</dbReference>
<dbReference type="InterPro" id="IPR014717">
    <property type="entry name" value="Transl_elong_EF1B/ribsomal_bS6"/>
</dbReference>
<evidence type="ECO:0000256" key="3">
    <source>
        <dbReference type="HAMAP-Rule" id="MF_00360"/>
    </source>
</evidence>
<accession>A0A0G1S1Q8</accession>
<protein>
    <recommendedName>
        <fullName evidence="2 3">Small ribosomal subunit protein bS6</fullName>
    </recommendedName>
</protein>
<comment type="function">
    <text evidence="3">Binds together with bS18 to 16S ribosomal RNA.</text>
</comment>
<dbReference type="Pfam" id="PF01250">
    <property type="entry name" value="Ribosomal_S6"/>
    <property type="match status" value="1"/>
</dbReference>
<dbReference type="InterPro" id="IPR000529">
    <property type="entry name" value="Ribosomal_bS6"/>
</dbReference>
<keyword evidence="3" id="KW-0699">rRNA-binding</keyword>
<evidence type="ECO:0000313" key="5">
    <source>
        <dbReference type="Proteomes" id="UP000034364"/>
    </source>
</evidence>
<dbReference type="Proteomes" id="UP000034364">
    <property type="component" value="Unassembled WGS sequence"/>
</dbReference>
<evidence type="ECO:0000256" key="2">
    <source>
        <dbReference type="ARBA" id="ARBA00035294"/>
    </source>
</evidence>
<comment type="similarity">
    <text evidence="1 3">Belongs to the bacterial ribosomal protein bS6 family.</text>
</comment>